<keyword evidence="1" id="KW-0472">Membrane</keyword>
<evidence type="ECO:0000313" key="3">
    <source>
        <dbReference type="Proteomes" id="UP000316609"/>
    </source>
</evidence>
<comment type="caution">
    <text evidence="2">The sequence shown here is derived from an EMBL/GenBank/DDBJ whole genome shotgun (WGS) entry which is preliminary data.</text>
</comment>
<evidence type="ECO:0000313" key="2">
    <source>
        <dbReference type="EMBL" id="TMQ67833.1"/>
    </source>
</evidence>
<protein>
    <recommendedName>
        <fullName evidence="4">Glycosyltransferase RgtA/B/C/D-like domain-containing protein</fullName>
    </recommendedName>
</protein>
<keyword evidence="1" id="KW-0812">Transmembrane</keyword>
<keyword evidence="1" id="KW-1133">Transmembrane helix</keyword>
<feature type="transmembrane region" description="Helical" evidence="1">
    <location>
        <begin position="205"/>
        <end position="224"/>
    </location>
</feature>
<evidence type="ECO:0008006" key="4">
    <source>
        <dbReference type="Google" id="ProtNLM"/>
    </source>
</evidence>
<accession>A0A538TW27</accession>
<evidence type="ECO:0000256" key="1">
    <source>
        <dbReference type="SAM" id="Phobius"/>
    </source>
</evidence>
<name>A0A538TW27_UNCEI</name>
<sequence>MSRKPAAPRPAPGPWIRRWLPLGLILAAALAVQGGALRSPFFADDYLFLDQVRDRPLPPVLAAPDPLGNYFRPVSRQIYFWTLAHLTGESETAFHATNLGLFLAAVVLCFALTLTLAGARAAVLAAAFLALHSSADVPVLWASGSQDLLAVVGALCALALHRAGRRVFAAVVLLLALLSKETVLMTPLIAVAVDRRGREPWGLALRRAWPLAAATAAWGVVWLWSSGRRPTMSLEAKLDPAGLPAMLAHVPQVALGLEWPHDGLALPAPPLVPLALAAAGVLLLDAWEPRPTTSPASPTTRRARRRVGHLGAGAIVAGLVWCALGALPAFAVADIWSGYYYLFAMCGVAVLIGALLGERPLLVSLPVLVVLAWGSENARRIPEFATARGPWTAQSHLNRFYLERGMRACRRYLGELKRLRPTLPERSTLFFAGLPVQVAFQAADGPLVRWAYRDQSLRSYYLTTFTLERARRGPALFFAVVGDTLRELEGTDALERIALAMILSETPASARDILTLAIERDAQPGLYYVQAWTRLALGDTAGARAAFGAVGIVPMSGAKSEITRAFQVMSSGDTAQATRIMRVASVRHVLDPGAHAFLADLLLASRTTRREVTSEETIEAFAARVLAPELPVSWRRWGMVQALGNRSPEAVASLERYLKLAGPQARGDRAVEDLLADLKRRLPGGELAQAQLRR</sequence>
<organism evidence="2 3">
    <name type="scientific">Eiseniibacteriota bacterium</name>
    <dbReference type="NCBI Taxonomy" id="2212470"/>
    <lineage>
        <taxon>Bacteria</taxon>
        <taxon>Candidatus Eiseniibacteriota</taxon>
    </lineage>
</organism>
<feature type="transmembrane region" description="Helical" evidence="1">
    <location>
        <begin position="138"/>
        <end position="161"/>
    </location>
</feature>
<feature type="transmembrane region" description="Helical" evidence="1">
    <location>
        <begin position="101"/>
        <end position="131"/>
    </location>
</feature>
<feature type="transmembrane region" description="Helical" evidence="1">
    <location>
        <begin position="338"/>
        <end position="356"/>
    </location>
</feature>
<dbReference type="EMBL" id="VBOY01000028">
    <property type="protein sequence ID" value="TMQ67833.1"/>
    <property type="molecule type" value="Genomic_DNA"/>
</dbReference>
<dbReference type="AlphaFoldDB" id="A0A538TW27"/>
<proteinExistence type="predicted"/>
<feature type="transmembrane region" description="Helical" evidence="1">
    <location>
        <begin position="307"/>
        <end position="332"/>
    </location>
</feature>
<feature type="transmembrane region" description="Helical" evidence="1">
    <location>
        <begin position="167"/>
        <end position="193"/>
    </location>
</feature>
<dbReference type="Proteomes" id="UP000316609">
    <property type="component" value="Unassembled WGS sequence"/>
</dbReference>
<gene>
    <name evidence="2" type="ORF">E6K78_03390</name>
</gene>
<reference evidence="2 3" key="1">
    <citation type="journal article" date="2019" name="Nat. Microbiol.">
        <title>Mediterranean grassland soil C-N compound turnover is dependent on rainfall and depth, and is mediated by genomically divergent microorganisms.</title>
        <authorList>
            <person name="Diamond S."/>
            <person name="Andeer P.F."/>
            <person name="Li Z."/>
            <person name="Crits-Christoph A."/>
            <person name="Burstein D."/>
            <person name="Anantharaman K."/>
            <person name="Lane K.R."/>
            <person name="Thomas B.C."/>
            <person name="Pan C."/>
            <person name="Northen T.R."/>
            <person name="Banfield J.F."/>
        </authorList>
    </citation>
    <scope>NUCLEOTIDE SEQUENCE [LARGE SCALE GENOMIC DNA]</scope>
    <source>
        <strain evidence="2">WS_8</strain>
    </source>
</reference>